<feature type="domain" description="Plasmid replication protein C N-terminal" evidence="3">
    <location>
        <begin position="20"/>
        <end position="194"/>
    </location>
</feature>
<organism evidence="5">
    <name type="scientific">Chelativorans sp. (strain BNC1)</name>
    <dbReference type="NCBI Taxonomy" id="266779"/>
    <lineage>
        <taxon>Bacteria</taxon>
        <taxon>Pseudomonadati</taxon>
        <taxon>Pseudomonadota</taxon>
        <taxon>Alphaproteobacteria</taxon>
        <taxon>Hyphomicrobiales</taxon>
        <taxon>Phyllobacteriaceae</taxon>
        <taxon>Chelativorans</taxon>
    </lineage>
</organism>
<proteinExistence type="predicted"/>
<feature type="domain" description="Plasmid replication protein C C-terminal" evidence="4">
    <location>
        <begin position="328"/>
        <end position="427"/>
    </location>
</feature>
<dbReference type="InterPro" id="IPR047611">
    <property type="entry name" value="RepABC_RepC"/>
</dbReference>
<keyword evidence="1" id="KW-0175">Coiled coil</keyword>
<dbReference type="Pfam" id="PF03428">
    <property type="entry name" value="RP-C"/>
    <property type="match status" value="1"/>
</dbReference>
<evidence type="ECO:0000313" key="5">
    <source>
        <dbReference type="EMBL" id="ABG61322.1"/>
    </source>
</evidence>
<keyword evidence="5" id="KW-0614">Plasmid</keyword>
<name>Q11MP7_CHESB</name>
<evidence type="ECO:0000256" key="2">
    <source>
        <dbReference type="SAM" id="MobiDB-lite"/>
    </source>
</evidence>
<dbReference type="EMBL" id="CP000389">
    <property type="protein sequence ID" value="ABG61322.1"/>
    <property type="molecule type" value="Genomic_DNA"/>
</dbReference>
<accession>Q11MP7</accession>
<evidence type="ECO:0000259" key="3">
    <source>
        <dbReference type="Pfam" id="PF03428"/>
    </source>
</evidence>
<dbReference type="KEGG" id="mes:Meso_4352"/>
<dbReference type="InterPro" id="IPR005090">
    <property type="entry name" value="RepC_N"/>
</dbReference>
<feature type="region of interest" description="Disordered" evidence="2">
    <location>
        <begin position="271"/>
        <end position="298"/>
    </location>
</feature>
<dbReference type="OrthoDB" id="7488837at2"/>
<dbReference type="Pfam" id="PF11800">
    <property type="entry name" value="RP-C_C"/>
    <property type="match status" value="1"/>
</dbReference>
<sequence length="510" mass="55701">MSTTEEFASAEGLKPVAGVRRITPAGLAAHRAARDYAGDRTLAVKRIEALQLAKRAAAALGLKAAKIAMIDKLFGYSPAADWTCKDASPIVWPSNEALARQLGLSISTARHHLRGLAAAGLIAHASHPTYQRRGVRDDQGKIVEAFGIDLSPIIMRYDELLEIALAYEQEGRERRTLSYQRTQIRREIEAVLVAAERDGLVGNWQHFHARLDRLRECVPGDLGQFRELIEELTVLREQVEEAYRSASQRSNLDTAVTSFRQVQTTADLPCVEESRNSPPAVTDRLISGAPPRPTPLTSGRRLADALAAAGTDGRPALSPVDDIGNVSLGLVRAACPALQKHVPEVFDSWTALRSSGRRLCAAATINAQVWTEAENDLGPDAAIAALAVTVQRADDGQVANPGAYLRRLIQRGRNGQLRISRSLFALAGAKGGGVAIHSSRPVHPYRGFPQDRINWSGWAELVREHAPKPTPDVETVADAFRSWCRKGNIDLAQPSIEKAFIGFCKKWRMR</sequence>
<evidence type="ECO:0000256" key="1">
    <source>
        <dbReference type="SAM" id="Coils"/>
    </source>
</evidence>
<reference evidence="5" key="1">
    <citation type="submission" date="2006-06" db="EMBL/GenBank/DDBJ databases">
        <title>Complete sequence of Plasmid 1 of Chelativorans sp. BNC1.</title>
        <authorList>
            <consortium name="US DOE Joint Genome Institute"/>
            <person name="Copeland A."/>
            <person name="Lucas S."/>
            <person name="Lapidus A."/>
            <person name="Barry K."/>
            <person name="Detter J.C."/>
            <person name="Glavina del Rio T."/>
            <person name="Hammon N."/>
            <person name="Israni S."/>
            <person name="Dalin E."/>
            <person name="Tice H."/>
            <person name="Pitluck S."/>
            <person name="Chertkov O."/>
            <person name="Brettin T."/>
            <person name="Bruce D."/>
            <person name="Han C."/>
            <person name="Tapia R."/>
            <person name="Gilna P."/>
            <person name="Schmutz J."/>
            <person name="Larimer F."/>
            <person name="Land M."/>
            <person name="Hauser L."/>
            <person name="Kyrpides N."/>
            <person name="Mikhailova N."/>
            <person name="Richardson P."/>
        </authorList>
    </citation>
    <scope>NUCLEOTIDE SEQUENCE</scope>
    <source>
        <strain evidence="5">BNC1</strain>
        <plasmid evidence="5">1</plasmid>
    </source>
</reference>
<protein>
    <submittedName>
        <fullName evidence="5">Replication protein C</fullName>
    </submittedName>
</protein>
<dbReference type="NCBIfam" id="NF040974">
    <property type="entry name" value="RepABC_RepC"/>
    <property type="match status" value="1"/>
</dbReference>
<dbReference type="InterPro" id="IPR021760">
    <property type="entry name" value="RepC_C"/>
</dbReference>
<geneLocation type="plasmid" evidence="5">
    <name>1</name>
</geneLocation>
<gene>
    <name evidence="5" type="ordered locus">Meso_4352</name>
</gene>
<dbReference type="HOGENOM" id="CLU_051007_1_0_5"/>
<evidence type="ECO:0000259" key="4">
    <source>
        <dbReference type="Pfam" id="PF11800"/>
    </source>
</evidence>
<dbReference type="AlphaFoldDB" id="Q11MP7"/>
<feature type="coiled-coil region" evidence="1">
    <location>
        <begin position="222"/>
        <end position="249"/>
    </location>
</feature>